<evidence type="ECO:0000313" key="10">
    <source>
        <dbReference type="Proteomes" id="UP001329430"/>
    </source>
</evidence>
<feature type="compositionally biased region" description="Acidic residues" evidence="7">
    <location>
        <begin position="1"/>
        <end position="12"/>
    </location>
</feature>
<comment type="similarity">
    <text evidence="2 6">Belongs to the CSM3 family.</text>
</comment>
<feature type="compositionally biased region" description="Acidic residues" evidence="7">
    <location>
        <begin position="159"/>
        <end position="168"/>
    </location>
</feature>
<gene>
    <name evidence="9" type="ORF">RI129_003707</name>
</gene>
<evidence type="ECO:0000256" key="6">
    <source>
        <dbReference type="RuleBase" id="RU366049"/>
    </source>
</evidence>
<protein>
    <recommendedName>
        <fullName evidence="6">TIMELESS-interacting protein</fullName>
    </recommendedName>
</protein>
<dbReference type="GO" id="GO:0031298">
    <property type="term" value="C:replication fork protection complex"/>
    <property type="evidence" value="ECO:0007669"/>
    <property type="project" value="TreeGrafter"/>
</dbReference>
<evidence type="ECO:0000256" key="1">
    <source>
        <dbReference type="ARBA" id="ARBA00004123"/>
    </source>
</evidence>
<evidence type="ECO:0000256" key="4">
    <source>
        <dbReference type="ARBA" id="ARBA00023242"/>
    </source>
</evidence>
<feature type="compositionally biased region" description="Polar residues" evidence="7">
    <location>
        <begin position="286"/>
        <end position="296"/>
    </location>
</feature>
<name>A0AAN7ZIU9_9COLE</name>
<dbReference type="GO" id="GO:0031297">
    <property type="term" value="P:replication fork processing"/>
    <property type="evidence" value="ECO:0007669"/>
    <property type="project" value="UniProtKB-UniRule"/>
</dbReference>
<feature type="compositionally biased region" description="Polar residues" evidence="7">
    <location>
        <begin position="237"/>
        <end position="264"/>
    </location>
</feature>
<dbReference type="EMBL" id="JAVRBK010000002">
    <property type="protein sequence ID" value="KAK5648815.1"/>
    <property type="molecule type" value="Genomic_DNA"/>
</dbReference>
<dbReference type="GO" id="GO:0003677">
    <property type="term" value="F:DNA binding"/>
    <property type="evidence" value="ECO:0007669"/>
    <property type="project" value="TreeGrafter"/>
</dbReference>
<comment type="subcellular location">
    <subcellularLocation>
        <location evidence="1 6">Nucleus</location>
    </subcellularLocation>
</comment>
<feature type="region of interest" description="Disordered" evidence="7">
    <location>
        <begin position="237"/>
        <end position="296"/>
    </location>
</feature>
<comment type="function">
    <text evidence="6">Plays an important role in the control of DNA replication and the maintenance of replication fork stability.</text>
</comment>
<accession>A0AAN7ZIU9</accession>
<dbReference type="AlphaFoldDB" id="A0AAN7ZIU9"/>
<evidence type="ECO:0000256" key="5">
    <source>
        <dbReference type="ARBA" id="ARBA00023306"/>
    </source>
</evidence>
<keyword evidence="3 6" id="KW-0227">DNA damage</keyword>
<evidence type="ECO:0000256" key="2">
    <source>
        <dbReference type="ARBA" id="ARBA00006075"/>
    </source>
</evidence>
<sequence length="325" mass="36950">MSDVEVSSDNENGEIRSDDENDLQVIEEQAEGEVFHETELPENVDDGTNPQKEEPKVKRLRNPQPKLNVDRLKGPRGVQTVEGILKKIKFKGRGHEEDDLNSLMRGYEYWCHRLFPKFTFDDCLDRIERLGTKREIQTHIKKIRMNLLLSDDINGTVPNDDDENETENPETQIPSTQDDPFNALLPLESETANVQDENVTSQAQTNKLSEDQLERIRINRERAQRIRMQTIISMRGTTQSDSNLCESETQESFDTPTITASDHSGSAVPEPSAGCNETEQRDNSEEITNSPDNNSCKAMEVDLVSNESLFPVVEDRNNSDVIEML</sequence>
<keyword evidence="5 6" id="KW-0131">Cell cycle</keyword>
<evidence type="ECO:0000256" key="3">
    <source>
        <dbReference type="ARBA" id="ARBA00022763"/>
    </source>
</evidence>
<evidence type="ECO:0000256" key="7">
    <source>
        <dbReference type="SAM" id="MobiDB-lite"/>
    </source>
</evidence>
<proteinExistence type="inferred from homology"/>
<feature type="domain" description="Chromosome segregation in meiosis protein 3" evidence="8">
    <location>
        <begin position="66"/>
        <end position="146"/>
    </location>
</feature>
<dbReference type="Proteomes" id="UP001329430">
    <property type="component" value="Chromosome 2"/>
</dbReference>
<dbReference type="InterPro" id="IPR040038">
    <property type="entry name" value="TIPIN/Csm3/Swi3"/>
</dbReference>
<dbReference type="GO" id="GO:0006974">
    <property type="term" value="P:DNA damage response"/>
    <property type="evidence" value="ECO:0007669"/>
    <property type="project" value="UniProtKB-KW"/>
</dbReference>
<keyword evidence="4 6" id="KW-0539">Nucleus</keyword>
<dbReference type="PANTHER" id="PTHR13220:SF11">
    <property type="entry name" value="TIMELESS-INTERACTING PROTEIN"/>
    <property type="match status" value="1"/>
</dbReference>
<evidence type="ECO:0000259" key="8">
    <source>
        <dbReference type="Pfam" id="PF07962"/>
    </source>
</evidence>
<organism evidence="9 10">
    <name type="scientific">Pyrocoelia pectoralis</name>
    <dbReference type="NCBI Taxonomy" id="417401"/>
    <lineage>
        <taxon>Eukaryota</taxon>
        <taxon>Metazoa</taxon>
        <taxon>Ecdysozoa</taxon>
        <taxon>Arthropoda</taxon>
        <taxon>Hexapoda</taxon>
        <taxon>Insecta</taxon>
        <taxon>Pterygota</taxon>
        <taxon>Neoptera</taxon>
        <taxon>Endopterygota</taxon>
        <taxon>Coleoptera</taxon>
        <taxon>Polyphaga</taxon>
        <taxon>Elateriformia</taxon>
        <taxon>Elateroidea</taxon>
        <taxon>Lampyridae</taxon>
        <taxon>Lampyrinae</taxon>
        <taxon>Pyrocoelia</taxon>
    </lineage>
</organism>
<feature type="region of interest" description="Disordered" evidence="7">
    <location>
        <begin position="152"/>
        <end position="182"/>
    </location>
</feature>
<dbReference type="Pfam" id="PF07962">
    <property type="entry name" value="Swi3"/>
    <property type="match status" value="1"/>
</dbReference>
<dbReference type="GO" id="GO:0043111">
    <property type="term" value="P:replication fork arrest"/>
    <property type="evidence" value="ECO:0007669"/>
    <property type="project" value="TreeGrafter"/>
</dbReference>
<dbReference type="PANTHER" id="PTHR13220">
    <property type="entry name" value="TIMELESS INTERACTING-RELATED"/>
    <property type="match status" value="1"/>
</dbReference>
<comment type="caution">
    <text evidence="9">The sequence shown here is derived from an EMBL/GenBank/DDBJ whole genome shotgun (WGS) entry which is preliminary data.</text>
</comment>
<feature type="region of interest" description="Disordered" evidence="7">
    <location>
        <begin position="1"/>
        <end position="60"/>
    </location>
</feature>
<reference evidence="9 10" key="1">
    <citation type="journal article" date="2024" name="Insects">
        <title>An Improved Chromosome-Level Genome Assembly of the Firefly Pyrocoelia pectoralis.</title>
        <authorList>
            <person name="Fu X."/>
            <person name="Meyer-Rochow V.B."/>
            <person name="Ballantyne L."/>
            <person name="Zhu X."/>
        </authorList>
    </citation>
    <scope>NUCLEOTIDE SEQUENCE [LARGE SCALE GENOMIC DNA]</scope>
    <source>
        <strain evidence="9">XCY_ONT2</strain>
    </source>
</reference>
<evidence type="ECO:0000313" key="9">
    <source>
        <dbReference type="EMBL" id="KAK5648815.1"/>
    </source>
</evidence>
<dbReference type="GO" id="GO:0000076">
    <property type="term" value="P:DNA replication checkpoint signaling"/>
    <property type="evidence" value="ECO:0007669"/>
    <property type="project" value="UniProtKB-UniRule"/>
</dbReference>
<dbReference type="InterPro" id="IPR012923">
    <property type="entry name" value="Csm3"/>
</dbReference>
<keyword evidence="10" id="KW-1185">Reference proteome</keyword>